<dbReference type="Proteomes" id="UP000272474">
    <property type="component" value="Unassembled WGS sequence"/>
</dbReference>
<evidence type="ECO:0000256" key="1">
    <source>
        <dbReference type="ARBA" id="ARBA00004651"/>
    </source>
</evidence>
<dbReference type="SUPFAM" id="SSF103473">
    <property type="entry name" value="MFS general substrate transporter"/>
    <property type="match status" value="1"/>
</dbReference>
<feature type="transmembrane region" description="Helical" evidence="5">
    <location>
        <begin position="344"/>
        <end position="361"/>
    </location>
</feature>
<dbReference type="RefSeq" id="WP_120684724.1">
    <property type="nucleotide sequence ID" value="NZ_RBAL01000027.1"/>
</dbReference>
<feature type="transmembrane region" description="Helical" evidence="5">
    <location>
        <begin position="172"/>
        <end position="193"/>
    </location>
</feature>
<comment type="caution">
    <text evidence="7">The sequence shown here is derived from an EMBL/GenBank/DDBJ whole genome shotgun (WGS) entry which is preliminary data.</text>
</comment>
<organism evidence="7 8">
    <name type="scientific">Streptomyces hoynatensis</name>
    <dbReference type="NCBI Taxonomy" id="1141874"/>
    <lineage>
        <taxon>Bacteria</taxon>
        <taxon>Bacillati</taxon>
        <taxon>Actinomycetota</taxon>
        <taxon>Actinomycetes</taxon>
        <taxon>Kitasatosporales</taxon>
        <taxon>Streptomycetaceae</taxon>
        <taxon>Streptomyces</taxon>
    </lineage>
</organism>
<reference evidence="7 8" key="1">
    <citation type="journal article" date="2014" name="Int. J. Syst. Evol. Microbiol.">
        <title>Streptomyces hoynatensis sp. nov., isolated from deep marine sediment.</title>
        <authorList>
            <person name="Veyisoglu A."/>
            <person name="Sahin N."/>
        </authorList>
    </citation>
    <scope>NUCLEOTIDE SEQUENCE [LARGE SCALE GENOMIC DNA]</scope>
    <source>
        <strain evidence="7 8">KCTC 29097</strain>
    </source>
</reference>
<dbReference type="PANTHER" id="PTHR23501">
    <property type="entry name" value="MAJOR FACILITATOR SUPERFAMILY"/>
    <property type="match status" value="1"/>
</dbReference>
<evidence type="ECO:0000259" key="6">
    <source>
        <dbReference type="PROSITE" id="PS50850"/>
    </source>
</evidence>
<keyword evidence="4 5" id="KW-0472">Membrane</keyword>
<feature type="transmembrane region" description="Helical" evidence="5">
    <location>
        <begin position="56"/>
        <end position="75"/>
    </location>
</feature>
<feature type="transmembrane region" description="Helical" evidence="5">
    <location>
        <begin position="409"/>
        <end position="428"/>
    </location>
</feature>
<keyword evidence="8" id="KW-1185">Reference proteome</keyword>
<evidence type="ECO:0000313" key="7">
    <source>
        <dbReference type="EMBL" id="RKN37199.1"/>
    </source>
</evidence>
<evidence type="ECO:0000256" key="2">
    <source>
        <dbReference type="ARBA" id="ARBA00022692"/>
    </source>
</evidence>
<evidence type="ECO:0000256" key="4">
    <source>
        <dbReference type="ARBA" id="ARBA00023136"/>
    </source>
</evidence>
<feature type="transmembrane region" description="Helical" evidence="5">
    <location>
        <begin position="144"/>
        <end position="166"/>
    </location>
</feature>
<keyword evidence="2 5" id="KW-0812">Transmembrane</keyword>
<feature type="transmembrane region" description="Helical" evidence="5">
    <location>
        <begin position="313"/>
        <end position="332"/>
    </location>
</feature>
<dbReference type="GO" id="GO:0005886">
    <property type="term" value="C:plasma membrane"/>
    <property type="evidence" value="ECO:0007669"/>
    <property type="project" value="UniProtKB-SubCell"/>
</dbReference>
<dbReference type="InterPro" id="IPR011701">
    <property type="entry name" value="MFS"/>
</dbReference>
<sequence>MAQPPTSATNTARAHTGTGTIVAALAGAGITVSIMQTLVVPLIPDLPRLLGASSSGASWVITATLLTGAVATPVMGRLGDMYGKRRMLLTCLGLLVAGSLVCALSSSLAPMVAGRALQGCAMGVIPLGISIMRDELPPERMGSAMALMSSSLGIGGALGLPASAAIAQNTDWHVLFWGSAGLGVLSMTVVLLFVRESPVRAGGRFDLVGALGLSAGLVCLLLAISQGADWGWGSAVTLGLFAAAVVLLLVWGGWELRAGQPLVDLRTTARPRVLLTNLASVVLGFAMYAMSLVQPQLLQLPEETGYGLGRSMVVAGLCLAPSGLVMMLVSPVSARISARFGPKISLMSGAAVVALGYGAGIPLMDAVWQIVLVSCVIGAGIAIAYAAMPALIMSAVPQSETAAANGLNTLMRAVGISSSSAVVGVLLANMTTDFAGQALPSLNGFRTAFAIAALGSLAAVLVAAFIPAHRPERAVAARPKAQGEAVPADAEPAG</sequence>
<feature type="transmembrane region" description="Helical" evidence="5">
    <location>
        <begin position="21"/>
        <end position="44"/>
    </location>
</feature>
<gene>
    <name evidence="7" type="ORF">D7294_28705</name>
</gene>
<feature type="domain" description="Major facilitator superfamily (MFS) profile" evidence="6">
    <location>
        <begin position="21"/>
        <end position="470"/>
    </location>
</feature>
<evidence type="ECO:0000256" key="5">
    <source>
        <dbReference type="SAM" id="Phobius"/>
    </source>
</evidence>
<feature type="transmembrane region" description="Helical" evidence="5">
    <location>
        <begin position="273"/>
        <end position="293"/>
    </location>
</feature>
<dbReference type="EMBL" id="RBAL01000027">
    <property type="protein sequence ID" value="RKN37199.1"/>
    <property type="molecule type" value="Genomic_DNA"/>
</dbReference>
<dbReference type="InterPro" id="IPR020846">
    <property type="entry name" value="MFS_dom"/>
</dbReference>
<keyword evidence="3 5" id="KW-1133">Transmembrane helix</keyword>
<dbReference type="AlphaFoldDB" id="A0A3A9YLT6"/>
<dbReference type="InterPro" id="IPR036259">
    <property type="entry name" value="MFS_trans_sf"/>
</dbReference>
<feature type="transmembrane region" description="Helical" evidence="5">
    <location>
        <begin position="112"/>
        <end position="132"/>
    </location>
</feature>
<evidence type="ECO:0000256" key="3">
    <source>
        <dbReference type="ARBA" id="ARBA00022989"/>
    </source>
</evidence>
<evidence type="ECO:0000313" key="8">
    <source>
        <dbReference type="Proteomes" id="UP000272474"/>
    </source>
</evidence>
<proteinExistence type="predicted"/>
<dbReference type="PROSITE" id="PS50850">
    <property type="entry name" value="MFS"/>
    <property type="match status" value="1"/>
</dbReference>
<name>A0A3A9YLT6_9ACTN</name>
<protein>
    <submittedName>
        <fullName evidence="7">MFS transporter</fullName>
    </submittedName>
</protein>
<accession>A0A3A9YLT6</accession>
<dbReference type="Pfam" id="PF07690">
    <property type="entry name" value="MFS_1"/>
    <property type="match status" value="1"/>
</dbReference>
<dbReference type="OrthoDB" id="4484751at2"/>
<feature type="transmembrane region" description="Helical" evidence="5">
    <location>
        <begin position="87"/>
        <end position="106"/>
    </location>
</feature>
<feature type="transmembrane region" description="Helical" evidence="5">
    <location>
        <begin position="205"/>
        <end position="224"/>
    </location>
</feature>
<dbReference type="CDD" id="cd17504">
    <property type="entry name" value="MFS_MMR_MDR_like"/>
    <property type="match status" value="1"/>
</dbReference>
<feature type="transmembrane region" description="Helical" evidence="5">
    <location>
        <begin position="230"/>
        <end position="252"/>
    </location>
</feature>
<comment type="subcellular location">
    <subcellularLocation>
        <location evidence="1">Cell membrane</location>
        <topology evidence="1">Multi-pass membrane protein</topology>
    </subcellularLocation>
</comment>
<feature type="transmembrane region" description="Helical" evidence="5">
    <location>
        <begin position="367"/>
        <end position="388"/>
    </location>
</feature>
<dbReference type="Gene3D" id="1.20.1250.20">
    <property type="entry name" value="MFS general substrate transporter like domains"/>
    <property type="match status" value="2"/>
</dbReference>
<feature type="transmembrane region" description="Helical" evidence="5">
    <location>
        <begin position="448"/>
        <end position="468"/>
    </location>
</feature>
<dbReference type="GO" id="GO:0022857">
    <property type="term" value="F:transmembrane transporter activity"/>
    <property type="evidence" value="ECO:0007669"/>
    <property type="project" value="InterPro"/>
</dbReference>
<dbReference type="PANTHER" id="PTHR23501:SF197">
    <property type="entry name" value="COMD"/>
    <property type="match status" value="1"/>
</dbReference>